<dbReference type="InterPro" id="IPR001179">
    <property type="entry name" value="PPIase_FKBP_dom"/>
</dbReference>
<accession>A0AAN7ZK43</accession>
<dbReference type="EC" id="5.2.1.8" evidence="2 5"/>
<dbReference type="GO" id="GO:0005730">
    <property type="term" value="C:nucleolus"/>
    <property type="evidence" value="ECO:0007669"/>
    <property type="project" value="TreeGrafter"/>
</dbReference>
<dbReference type="PANTHER" id="PTHR43811:SF19">
    <property type="entry name" value="39 KDA FK506-BINDING NUCLEAR PROTEIN"/>
    <property type="match status" value="1"/>
</dbReference>
<organism evidence="8 9">
    <name type="scientific">Pyrocoelia pectoralis</name>
    <dbReference type="NCBI Taxonomy" id="417401"/>
    <lineage>
        <taxon>Eukaryota</taxon>
        <taxon>Metazoa</taxon>
        <taxon>Ecdysozoa</taxon>
        <taxon>Arthropoda</taxon>
        <taxon>Hexapoda</taxon>
        <taxon>Insecta</taxon>
        <taxon>Pterygota</taxon>
        <taxon>Neoptera</taxon>
        <taxon>Endopterygota</taxon>
        <taxon>Coleoptera</taxon>
        <taxon>Polyphaga</taxon>
        <taxon>Elateriformia</taxon>
        <taxon>Elateroidea</taxon>
        <taxon>Lampyridae</taxon>
        <taxon>Lampyrinae</taxon>
        <taxon>Pyrocoelia</taxon>
    </lineage>
</organism>
<dbReference type="AlphaFoldDB" id="A0AAN7ZK43"/>
<dbReference type="GO" id="GO:0003755">
    <property type="term" value="F:peptidyl-prolyl cis-trans isomerase activity"/>
    <property type="evidence" value="ECO:0007669"/>
    <property type="project" value="UniProtKB-KW"/>
</dbReference>
<keyword evidence="4 5" id="KW-0413">Isomerase</keyword>
<dbReference type="FunFam" id="3.10.50.40:FF:000006">
    <property type="entry name" value="Peptidyl-prolyl cis-trans isomerase"/>
    <property type="match status" value="1"/>
</dbReference>
<proteinExistence type="predicted"/>
<comment type="catalytic activity">
    <reaction evidence="1 5">
        <text>[protein]-peptidylproline (omega=180) = [protein]-peptidylproline (omega=0)</text>
        <dbReference type="Rhea" id="RHEA:16237"/>
        <dbReference type="Rhea" id="RHEA-COMP:10747"/>
        <dbReference type="Rhea" id="RHEA-COMP:10748"/>
        <dbReference type="ChEBI" id="CHEBI:83833"/>
        <dbReference type="ChEBI" id="CHEBI:83834"/>
        <dbReference type="EC" id="5.2.1.8"/>
    </reaction>
</comment>
<dbReference type="EMBL" id="JAVRBK010000001">
    <property type="protein sequence ID" value="KAK5650585.1"/>
    <property type="molecule type" value="Genomic_DNA"/>
</dbReference>
<feature type="compositionally biased region" description="Basic and acidic residues" evidence="6">
    <location>
        <begin position="133"/>
        <end position="143"/>
    </location>
</feature>
<sequence>MEPKRRYTQVVKRPFHISMAALDIFSADENPTQLMLYFEERNYLLCTLQKGHTVQCPLDLNFEIGDEVVFASNGSCNIHLSGYLQEDQLDNLDGDLEEGEEEEEVEENEQAVKVSRKKKSNFPDSGKPSSKKSKLEELLKEEYDSNDEDDESFVVSGAAEDEDDIEEEEDDDDDEEYEDEEEEDESDDEEEQENTTTKSNLQVKNEKKSNVQAINGEKPKSLKNQIKDKKKNDKSKKDAAPIKQNEQKNASPQQKEQSKGGAIAKSGKVVQVYYEGRLKQNNKLFDQSTKGSGFKFRLGKQEVIKGWDVGVVGMKVGGRRRITCPPTMAYGQKGSPPAIPPNAALVFEVELKNVI</sequence>
<dbReference type="Proteomes" id="UP001329430">
    <property type="component" value="Chromosome 1"/>
</dbReference>
<feature type="compositionally biased region" description="Basic and acidic residues" evidence="6">
    <location>
        <begin position="217"/>
        <end position="240"/>
    </location>
</feature>
<dbReference type="InterPro" id="IPR041232">
    <property type="entry name" value="NPL"/>
</dbReference>
<gene>
    <name evidence="8" type="ORF">RI129_001614</name>
</gene>
<feature type="compositionally biased region" description="Acidic residues" evidence="6">
    <location>
        <begin position="159"/>
        <end position="193"/>
    </location>
</feature>
<dbReference type="Pfam" id="PF00254">
    <property type="entry name" value="FKBP_C"/>
    <property type="match status" value="1"/>
</dbReference>
<evidence type="ECO:0000313" key="8">
    <source>
        <dbReference type="EMBL" id="KAK5650585.1"/>
    </source>
</evidence>
<evidence type="ECO:0000313" key="9">
    <source>
        <dbReference type="Proteomes" id="UP001329430"/>
    </source>
</evidence>
<dbReference type="SUPFAM" id="SSF54534">
    <property type="entry name" value="FKBP-like"/>
    <property type="match status" value="1"/>
</dbReference>
<dbReference type="Pfam" id="PF17800">
    <property type="entry name" value="NPL"/>
    <property type="match status" value="1"/>
</dbReference>
<feature type="region of interest" description="Disordered" evidence="6">
    <location>
        <begin position="96"/>
        <end position="263"/>
    </location>
</feature>
<evidence type="ECO:0000256" key="6">
    <source>
        <dbReference type="SAM" id="MobiDB-lite"/>
    </source>
</evidence>
<evidence type="ECO:0000256" key="2">
    <source>
        <dbReference type="ARBA" id="ARBA00013194"/>
    </source>
</evidence>
<comment type="caution">
    <text evidence="8">The sequence shown here is derived from an EMBL/GenBank/DDBJ whole genome shotgun (WGS) entry which is preliminary data.</text>
</comment>
<dbReference type="Gene3D" id="2.60.120.340">
    <property type="entry name" value="Nucleoplasmin core domain"/>
    <property type="match status" value="1"/>
</dbReference>
<evidence type="ECO:0000256" key="1">
    <source>
        <dbReference type="ARBA" id="ARBA00000971"/>
    </source>
</evidence>
<feature type="domain" description="PPIase FKBP-type" evidence="7">
    <location>
        <begin position="267"/>
        <end position="355"/>
    </location>
</feature>
<reference evidence="8 9" key="1">
    <citation type="journal article" date="2024" name="Insects">
        <title>An Improved Chromosome-Level Genome Assembly of the Firefly Pyrocoelia pectoralis.</title>
        <authorList>
            <person name="Fu X."/>
            <person name="Meyer-Rochow V.B."/>
            <person name="Ballantyne L."/>
            <person name="Zhu X."/>
        </authorList>
    </citation>
    <scope>NUCLEOTIDE SEQUENCE [LARGE SCALE GENOMIC DNA]</scope>
    <source>
        <strain evidence="8">XCY_ONT2</strain>
    </source>
</reference>
<dbReference type="PIRSF" id="PIRSF001473">
    <property type="entry name" value="FK506-bp_FPR3"/>
    <property type="match status" value="1"/>
</dbReference>
<evidence type="ECO:0000259" key="7">
    <source>
        <dbReference type="PROSITE" id="PS50059"/>
    </source>
</evidence>
<dbReference type="PROSITE" id="PS50059">
    <property type="entry name" value="FKBP_PPIASE"/>
    <property type="match status" value="1"/>
</dbReference>
<evidence type="ECO:0000256" key="3">
    <source>
        <dbReference type="ARBA" id="ARBA00023110"/>
    </source>
</evidence>
<dbReference type="Gene3D" id="3.10.50.40">
    <property type="match status" value="1"/>
</dbReference>
<dbReference type="InterPro" id="IPR023566">
    <property type="entry name" value="PPIase_Fpr3/Fpr4-like"/>
</dbReference>
<keyword evidence="3 5" id="KW-0697">Rotamase</keyword>
<protein>
    <recommendedName>
        <fullName evidence="2 5">peptidylprolyl isomerase</fullName>
        <ecNumber evidence="2 5">5.2.1.8</ecNumber>
    </recommendedName>
</protein>
<evidence type="ECO:0000256" key="5">
    <source>
        <dbReference type="PROSITE-ProRule" id="PRU00277"/>
    </source>
</evidence>
<keyword evidence="9" id="KW-1185">Reference proteome</keyword>
<dbReference type="InterPro" id="IPR046357">
    <property type="entry name" value="PPIase_dom_sf"/>
</dbReference>
<feature type="compositionally biased region" description="Acidic residues" evidence="6">
    <location>
        <begin position="96"/>
        <end position="109"/>
    </location>
</feature>
<feature type="compositionally biased region" description="Polar residues" evidence="6">
    <location>
        <begin position="194"/>
        <end position="203"/>
    </location>
</feature>
<dbReference type="PANTHER" id="PTHR43811">
    <property type="entry name" value="FKBP-TYPE PEPTIDYL-PROLYL CIS-TRANS ISOMERASE FKPA"/>
    <property type="match status" value="1"/>
</dbReference>
<dbReference type="GO" id="GO:0000785">
    <property type="term" value="C:chromatin"/>
    <property type="evidence" value="ECO:0007669"/>
    <property type="project" value="TreeGrafter"/>
</dbReference>
<name>A0AAN7ZK43_9COLE</name>
<evidence type="ECO:0000256" key="4">
    <source>
        <dbReference type="ARBA" id="ARBA00023235"/>
    </source>
</evidence>